<dbReference type="AlphaFoldDB" id="A0A5K3EIX8"/>
<feature type="region of interest" description="Disordered" evidence="1">
    <location>
        <begin position="144"/>
        <end position="170"/>
    </location>
</feature>
<feature type="compositionally biased region" description="Polar residues" evidence="1">
    <location>
        <begin position="534"/>
        <end position="553"/>
    </location>
</feature>
<feature type="region of interest" description="Disordered" evidence="1">
    <location>
        <begin position="529"/>
        <end position="587"/>
    </location>
</feature>
<dbReference type="WBParaSite" id="MCU_000916-RB">
    <property type="protein sequence ID" value="MCU_000916-RB"/>
    <property type="gene ID" value="MCU_000916"/>
</dbReference>
<feature type="compositionally biased region" description="Basic and acidic residues" evidence="1">
    <location>
        <begin position="413"/>
        <end position="431"/>
    </location>
</feature>
<feature type="region of interest" description="Disordered" evidence="1">
    <location>
        <begin position="769"/>
        <end position="800"/>
    </location>
</feature>
<evidence type="ECO:0000256" key="1">
    <source>
        <dbReference type="SAM" id="MobiDB-lite"/>
    </source>
</evidence>
<feature type="compositionally biased region" description="Acidic residues" evidence="1">
    <location>
        <begin position="789"/>
        <end position="800"/>
    </location>
</feature>
<reference evidence="2 3" key="1">
    <citation type="submission" date="2019-11" db="UniProtKB">
        <authorList>
            <consortium name="WormBaseParasite"/>
        </authorList>
    </citation>
    <scope>IDENTIFICATION</scope>
</reference>
<evidence type="ECO:0000313" key="3">
    <source>
        <dbReference type="WBParaSite" id="MCU_000916-RC"/>
    </source>
</evidence>
<protein>
    <submittedName>
        <fullName evidence="2 3">Rho-GAP domain-containing protein</fullName>
    </submittedName>
</protein>
<evidence type="ECO:0000313" key="2">
    <source>
        <dbReference type="WBParaSite" id="MCU_000916-RB"/>
    </source>
</evidence>
<feature type="region of interest" description="Disordered" evidence="1">
    <location>
        <begin position="413"/>
        <end position="450"/>
    </location>
</feature>
<name>A0A5K3EIX8_MESCO</name>
<accession>A0A5K3EIX8</accession>
<organism evidence="2">
    <name type="scientific">Mesocestoides corti</name>
    <name type="common">Flatworm</name>
    <dbReference type="NCBI Taxonomy" id="53468"/>
    <lineage>
        <taxon>Eukaryota</taxon>
        <taxon>Metazoa</taxon>
        <taxon>Spiralia</taxon>
        <taxon>Lophotrochozoa</taxon>
        <taxon>Platyhelminthes</taxon>
        <taxon>Cestoda</taxon>
        <taxon>Eucestoda</taxon>
        <taxon>Cyclophyllidea</taxon>
        <taxon>Mesocestoididae</taxon>
        <taxon>Mesocestoides</taxon>
    </lineage>
</organism>
<proteinExistence type="predicted"/>
<feature type="compositionally biased region" description="Polar residues" evidence="1">
    <location>
        <begin position="144"/>
        <end position="160"/>
    </location>
</feature>
<feature type="compositionally biased region" description="Low complexity" evidence="1">
    <location>
        <begin position="772"/>
        <end position="786"/>
    </location>
</feature>
<sequence>MRGRFPQQLATSKGLLRSCVRPLCRKGPQSEKVSLSVRWADRDATARQHKRDVYQTCRFRSQANSRPHRDLSILSSYLKRLGSGGSLGDQVDELKIMRRPEFNPVCREEERNLRFQLCRNSDADRQYSAAVAFFKKWEGTLTTNSPNKAAKPSISSSQIQPDDFISDSSSASTDSIGRFISRRTKQRYSFKHQFRALPDRKQNPRRSSKVTQFNFHSMECSTPKMTDSNFDQLPAPSIYEVLRLPIGVHRRLLEGNKIARTTHEEHWRQVGLQLGAPESFFVPIVFDRLTDEIVDSCIEAGARAIESLFDNIIDELVHFELRTSSSCGSCSNVDMCQSPVRQPSNLDPLLAPAPEIVFDYNRLNELSHDRIHTNFLIDEEAGKKTSGRFILSRSRPTQCSLSKRDSRTIMCSREKSDYKKHATKTETEKRLASGNESTSHGANDPKSPAMLANVPEGVENASSVHKCQKTIENVCSLENLHCFDNAPADKWNSETALSSSGSKPKSSLFSERIIKDCSVESPANAISKSKEFGSANSETSESVRPTSEATSPAENPCTPEEIRVQNSGSTPYQPPPTASDEIITSSDPVRCTTSPANSYGSNLAEKVRPSSKVDSSTIHTCIGVLESRCNSSSCEEVLSSLTNESVGNKWEEKQSYSSFRKSENFSKELPDTIKISVEPCEDQVSVSRLSTTGDPKGVPLSPLKSPIGQNISDYLSVTLPSTSEGLSSPKPIKLKKTPSIDLASSLTGTLIPDISTPDVSISSDIKPIEKVSSSSNLNSASGSAAGDRYEEDFESSGESC</sequence>
<dbReference type="WBParaSite" id="MCU_000916-RC">
    <property type="protein sequence ID" value="MCU_000916-RC"/>
    <property type="gene ID" value="MCU_000916"/>
</dbReference>